<accession>A0A6J7Q7S0</accession>
<name>A0A6J7Q7S0_9ZZZZ</name>
<sequence length="72" mass="7623">MSANWTTRLPSPLNCDETSGAFETARCPGSTTSVMENTDLKSGSSQQGNARRQSVACIWVAATTRSLPDSSV</sequence>
<dbReference type="EMBL" id="CAFBON010000329">
    <property type="protein sequence ID" value="CAB5010354.1"/>
    <property type="molecule type" value="Genomic_DNA"/>
</dbReference>
<evidence type="ECO:0000256" key="1">
    <source>
        <dbReference type="SAM" id="MobiDB-lite"/>
    </source>
</evidence>
<proteinExistence type="predicted"/>
<feature type="region of interest" description="Disordered" evidence="1">
    <location>
        <begin position="26"/>
        <end position="52"/>
    </location>
</feature>
<organism evidence="2">
    <name type="scientific">freshwater metagenome</name>
    <dbReference type="NCBI Taxonomy" id="449393"/>
    <lineage>
        <taxon>unclassified sequences</taxon>
        <taxon>metagenomes</taxon>
        <taxon>ecological metagenomes</taxon>
    </lineage>
</organism>
<reference evidence="2" key="1">
    <citation type="submission" date="2020-05" db="EMBL/GenBank/DDBJ databases">
        <authorList>
            <person name="Chiriac C."/>
            <person name="Salcher M."/>
            <person name="Ghai R."/>
            <person name="Kavagutti S V."/>
        </authorList>
    </citation>
    <scope>NUCLEOTIDE SEQUENCE</scope>
</reference>
<protein>
    <submittedName>
        <fullName evidence="2">Unannotated protein</fullName>
    </submittedName>
</protein>
<dbReference type="AlphaFoldDB" id="A0A6J7Q7S0"/>
<feature type="compositionally biased region" description="Polar residues" evidence="1">
    <location>
        <begin position="29"/>
        <end position="52"/>
    </location>
</feature>
<gene>
    <name evidence="2" type="ORF">UFOPK3954_02281</name>
</gene>
<evidence type="ECO:0000313" key="2">
    <source>
        <dbReference type="EMBL" id="CAB5010354.1"/>
    </source>
</evidence>